<reference evidence="9 10" key="1">
    <citation type="submission" date="2023-07" db="EMBL/GenBank/DDBJ databases">
        <title>Sequencing the genomes of 1000 actinobacteria strains.</title>
        <authorList>
            <person name="Klenk H.-P."/>
        </authorList>
    </citation>
    <scope>NUCLEOTIDE SEQUENCE [LARGE SCALE GENOMIC DNA]</scope>
    <source>
        <strain evidence="9 10">DSM 14555</strain>
    </source>
</reference>
<organism evidence="9 10">
    <name type="scientific">Arthrobacter russicus</name>
    <dbReference type="NCBI Taxonomy" id="172040"/>
    <lineage>
        <taxon>Bacteria</taxon>
        <taxon>Bacillati</taxon>
        <taxon>Actinomycetota</taxon>
        <taxon>Actinomycetes</taxon>
        <taxon>Micrococcales</taxon>
        <taxon>Micrococcaceae</taxon>
        <taxon>Arthrobacter</taxon>
    </lineage>
</organism>
<dbReference type="InterPro" id="IPR050366">
    <property type="entry name" value="BP-dependent_transpt_permease"/>
</dbReference>
<evidence type="ECO:0000259" key="8">
    <source>
        <dbReference type="PROSITE" id="PS50928"/>
    </source>
</evidence>
<dbReference type="Gene3D" id="1.10.3720.10">
    <property type="entry name" value="MetI-like"/>
    <property type="match status" value="1"/>
</dbReference>
<comment type="similarity">
    <text evidence="7">Belongs to the binding-protein-dependent transport system permease family.</text>
</comment>
<dbReference type="SUPFAM" id="SSF161098">
    <property type="entry name" value="MetI-like"/>
    <property type="match status" value="1"/>
</dbReference>
<keyword evidence="10" id="KW-1185">Reference proteome</keyword>
<sequence length="100" mass="10894">MARIARAAVINVKDADFVLAVRALGASRRNIVFRHILPNSIAPIITTAIFSLSGFIALEATLSYLGYQPPDTRHQMVYDLGMPASVLSWANALNPKTGRQ</sequence>
<dbReference type="Pfam" id="PF00528">
    <property type="entry name" value="BPD_transp_1"/>
    <property type="match status" value="1"/>
</dbReference>
<keyword evidence="6 7" id="KW-0472">Membrane</keyword>
<evidence type="ECO:0000313" key="9">
    <source>
        <dbReference type="EMBL" id="MDR6271000.1"/>
    </source>
</evidence>
<dbReference type="InterPro" id="IPR000515">
    <property type="entry name" value="MetI-like"/>
</dbReference>
<keyword evidence="4 7" id="KW-0812">Transmembrane</keyword>
<protein>
    <submittedName>
        <fullName evidence="9">ABC-type dipeptide/oligopeptide/nickel transport system permease subunit</fullName>
    </submittedName>
</protein>
<comment type="subcellular location">
    <subcellularLocation>
        <location evidence="1 7">Cell membrane</location>
        <topology evidence="1 7">Multi-pass membrane protein</topology>
    </subcellularLocation>
</comment>
<dbReference type="PANTHER" id="PTHR43386:SF1">
    <property type="entry name" value="D,D-DIPEPTIDE TRANSPORT SYSTEM PERMEASE PROTEIN DDPC-RELATED"/>
    <property type="match status" value="1"/>
</dbReference>
<dbReference type="EMBL" id="JAVDQF010000001">
    <property type="protein sequence ID" value="MDR6271000.1"/>
    <property type="molecule type" value="Genomic_DNA"/>
</dbReference>
<dbReference type="Proteomes" id="UP001185069">
    <property type="component" value="Unassembled WGS sequence"/>
</dbReference>
<name>A0ABU1JFS8_9MICC</name>
<comment type="caution">
    <text evidence="7">Lacks conserved residue(s) required for the propagation of feature annotation.</text>
</comment>
<gene>
    <name evidence="9" type="ORF">JOE69_003238</name>
</gene>
<feature type="domain" description="ABC transmembrane type-1" evidence="8">
    <location>
        <begin position="1"/>
        <end position="100"/>
    </location>
</feature>
<dbReference type="PROSITE" id="PS50928">
    <property type="entry name" value="ABC_TM1"/>
    <property type="match status" value="1"/>
</dbReference>
<evidence type="ECO:0000256" key="7">
    <source>
        <dbReference type="RuleBase" id="RU363032"/>
    </source>
</evidence>
<dbReference type="PANTHER" id="PTHR43386">
    <property type="entry name" value="OLIGOPEPTIDE TRANSPORT SYSTEM PERMEASE PROTEIN APPC"/>
    <property type="match status" value="1"/>
</dbReference>
<keyword evidence="5 7" id="KW-1133">Transmembrane helix</keyword>
<feature type="transmembrane region" description="Helical" evidence="7">
    <location>
        <begin position="41"/>
        <end position="67"/>
    </location>
</feature>
<evidence type="ECO:0000256" key="6">
    <source>
        <dbReference type="ARBA" id="ARBA00023136"/>
    </source>
</evidence>
<dbReference type="CDD" id="cd06261">
    <property type="entry name" value="TM_PBP2"/>
    <property type="match status" value="1"/>
</dbReference>
<evidence type="ECO:0000313" key="10">
    <source>
        <dbReference type="Proteomes" id="UP001185069"/>
    </source>
</evidence>
<keyword evidence="3" id="KW-1003">Cell membrane</keyword>
<comment type="caution">
    <text evidence="9">The sequence shown here is derived from an EMBL/GenBank/DDBJ whole genome shotgun (WGS) entry which is preliminary data.</text>
</comment>
<keyword evidence="2 7" id="KW-0813">Transport</keyword>
<evidence type="ECO:0000256" key="2">
    <source>
        <dbReference type="ARBA" id="ARBA00022448"/>
    </source>
</evidence>
<evidence type="ECO:0000256" key="3">
    <source>
        <dbReference type="ARBA" id="ARBA00022475"/>
    </source>
</evidence>
<dbReference type="InterPro" id="IPR035906">
    <property type="entry name" value="MetI-like_sf"/>
</dbReference>
<accession>A0ABU1JFS8</accession>
<evidence type="ECO:0000256" key="4">
    <source>
        <dbReference type="ARBA" id="ARBA00022692"/>
    </source>
</evidence>
<evidence type="ECO:0000256" key="1">
    <source>
        <dbReference type="ARBA" id="ARBA00004651"/>
    </source>
</evidence>
<evidence type="ECO:0000256" key="5">
    <source>
        <dbReference type="ARBA" id="ARBA00022989"/>
    </source>
</evidence>
<proteinExistence type="inferred from homology"/>